<dbReference type="InterPro" id="IPR033454">
    <property type="entry name" value="RecG_wedge"/>
</dbReference>
<sequence length="312" mass="36053">MNSYEYLLQDINSIKGIGTKTSKLFKKKNINTIFDLLWSLPRSSIDRTNLIKINELQVGKIQTITVNVIKYNFPRIRNLPNKVFCEDDTGKIECIFFNSYEGYIKKILPISSTITISGKISYYKKKYQITNPTHISSDTDSIRKVFSNYGLTEGLTEKKYNNIIKEVLKNIPDLNEWLSDEILKKFNYISWNKAILELHDPKNIKKKGNFLNRLIFDEIISTFLINSKVRKKIKKIKKINKKFDNTEFSKIKNKINFELTNDQKIAIEQINNDLKSNQKMFRLLQGDVGSGKTIVALIASANVISSGFQVSL</sequence>
<dbReference type="Gene3D" id="2.40.50.140">
    <property type="entry name" value="Nucleic acid-binding proteins"/>
    <property type="match status" value="1"/>
</dbReference>
<protein>
    <recommendedName>
        <fullName evidence="3">RecG wedge domain-containing protein</fullName>
    </recommendedName>
</protein>
<dbReference type="Pfam" id="PF17191">
    <property type="entry name" value="RecG_wedge"/>
    <property type="match status" value="1"/>
</dbReference>
<organism evidence="4">
    <name type="scientific">marine metagenome</name>
    <dbReference type="NCBI Taxonomy" id="408172"/>
    <lineage>
        <taxon>unclassified sequences</taxon>
        <taxon>metagenomes</taxon>
        <taxon>ecological metagenomes</taxon>
    </lineage>
</organism>
<name>A0A382GM76_9ZZZZ</name>
<feature type="domain" description="RecG wedge" evidence="3">
    <location>
        <begin position="10"/>
        <end position="170"/>
    </location>
</feature>
<feature type="non-terminal residue" evidence="4">
    <location>
        <position position="312"/>
    </location>
</feature>
<dbReference type="EMBL" id="UINC01055881">
    <property type="protein sequence ID" value="SVB75271.1"/>
    <property type="molecule type" value="Genomic_DNA"/>
</dbReference>
<evidence type="ECO:0000313" key="4">
    <source>
        <dbReference type="EMBL" id="SVB75271.1"/>
    </source>
</evidence>
<dbReference type="PANTHER" id="PTHR47964">
    <property type="entry name" value="ATP-DEPENDENT DNA HELICASE HOMOLOG RECG, CHLOROPLASTIC"/>
    <property type="match status" value="1"/>
</dbReference>
<keyword evidence="2" id="KW-0347">Helicase</keyword>
<dbReference type="SUPFAM" id="SSF50249">
    <property type="entry name" value="Nucleic acid-binding proteins"/>
    <property type="match status" value="1"/>
</dbReference>
<dbReference type="InterPro" id="IPR012340">
    <property type="entry name" value="NA-bd_OB-fold"/>
</dbReference>
<gene>
    <name evidence="4" type="ORF">METZ01_LOCUS228125</name>
</gene>
<keyword evidence="2" id="KW-0067">ATP-binding</keyword>
<dbReference type="GO" id="GO:0003678">
    <property type="term" value="F:DNA helicase activity"/>
    <property type="evidence" value="ECO:0007669"/>
    <property type="project" value="TreeGrafter"/>
</dbReference>
<dbReference type="GO" id="GO:0016787">
    <property type="term" value="F:hydrolase activity"/>
    <property type="evidence" value="ECO:0007669"/>
    <property type="project" value="UniProtKB-KW"/>
</dbReference>
<dbReference type="Gene3D" id="3.40.50.300">
    <property type="entry name" value="P-loop containing nucleotide triphosphate hydrolases"/>
    <property type="match status" value="1"/>
</dbReference>
<dbReference type="CDD" id="cd04488">
    <property type="entry name" value="RecG_wedge_OBF"/>
    <property type="match status" value="1"/>
</dbReference>
<dbReference type="GO" id="GO:0006281">
    <property type="term" value="P:DNA repair"/>
    <property type="evidence" value="ECO:0007669"/>
    <property type="project" value="InterPro"/>
</dbReference>
<proteinExistence type="predicted"/>
<dbReference type="SUPFAM" id="SSF52540">
    <property type="entry name" value="P-loop containing nucleoside triphosphate hydrolases"/>
    <property type="match status" value="1"/>
</dbReference>
<keyword evidence="2" id="KW-0547">Nucleotide-binding</keyword>
<evidence type="ECO:0000256" key="1">
    <source>
        <dbReference type="ARBA" id="ARBA00022801"/>
    </source>
</evidence>
<dbReference type="PANTHER" id="PTHR47964:SF1">
    <property type="entry name" value="ATP-DEPENDENT DNA HELICASE HOMOLOG RECG, CHLOROPLASTIC"/>
    <property type="match status" value="1"/>
</dbReference>
<reference evidence="4" key="1">
    <citation type="submission" date="2018-05" db="EMBL/GenBank/DDBJ databases">
        <authorList>
            <person name="Lanie J.A."/>
            <person name="Ng W.-L."/>
            <person name="Kazmierczak K.M."/>
            <person name="Andrzejewski T.M."/>
            <person name="Davidsen T.M."/>
            <person name="Wayne K.J."/>
            <person name="Tettelin H."/>
            <person name="Glass J.I."/>
            <person name="Rusch D."/>
            <person name="Podicherti R."/>
            <person name="Tsui H.-C.T."/>
            <person name="Winkler M.E."/>
        </authorList>
    </citation>
    <scope>NUCLEOTIDE SEQUENCE</scope>
</reference>
<dbReference type="InterPro" id="IPR047112">
    <property type="entry name" value="RecG/Mfd"/>
</dbReference>
<evidence type="ECO:0000256" key="2">
    <source>
        <dbReference type="ARBA" id="ARBA00022806"/>
    </source>
</evidence>
<evidence type="ECO:0000259" key="3">
    <source>
        <dbReference type="Pfam" id="PF17191"/>
    </source>
</evidence>
<dbReference type="InterPro" id="IPR027417">
    <property type="entry name" value="P-loop_NTPase"/>
</dbReference>
<keyword evidence="1" id="KW-0378">Hydrolase</keyword>
<accession>A0A382GM76</accession>
<dbReference type="AlphaFoldDB" id="A0A382GM76"/>